<dbReference type="EMBL" id="LR796868">
    <property type="protein sequence ID" value="CAB4171779.1"/>
    <property type="molecule type" value="Genomic_DNA"/>
</dbReference>
<dbReference type="EMBL" id="LR797108">
    <property type="protein sequence ID" value="CAB4187494.1"/>
    <property type="molecule type" value="Genomic_DNA"/>
</dbReference>
<evidence type="ECO:0000313" key="3">
    <source>
        <dbReference type="EMBL" id="CAB4178203.1"/>
    </source>
</evidence>
<dbReference type="InterPro" id="IPR007527">
    <property type="entry name" value="Znf_SWIM"/>
</dbReference>
<organism evidence="4">
    <name type="scientific">uncultured Caudovirales phage</name>
    <dbReference type="NCBI Taxonomy" id="2100421"/>
    <lineage>
        <taxon>Viruses</taxon>
        <taxon>Duplodnaviria</taxon>
        <taxon>Heunggongvirae</taxon>
        <taxon>Uroviricota</taxon>
        <taxon>Caudoviricetes</taxon>
        <taxon>Peduoviridae</taxon>
        <taxon>Maltschvirus</taxon>
        <taxon>Maltschvirus maltsch</taxon>
    </lineage>
</organism>
<feature type="domain" description="SWIM-type" evidence="1">
    <location>
        <begin position="14"/>
        <end position="64"/>
    </location>
</feature>
<proteinExistence type="predicted"/>
<dbReference type="GO" id="GO:0008270">
    <property type="term" value="F:zinc ion binding"/>
    <property type="evidence" value="ECO:0007669"/>
    <property type="project" value="InterPro"/>
</dbReference>
<gene>
    <name evidence="3" type="ORF">UFOVP1007_35</name>
    <name evidence="4" type="ORF">UFOVP1159_35</name>
    <name evidence="2" type="ORF">UFOVP927_28</name>
</gene>
<sequence length="77" mass="8478">MVYSVESDTGPHPYRVDLLANGGIGQCSCRDWETRRSPAIRMGATIGTPASMCKHVLRARNYFLDGLLTTMASTESR</sequence>
<evidence type="ECO:0000313" key="4">
    <source>
        <dbReference type="EMBL" id="CAB4187494.1"/>
    </source>
</evidence>
<protein>
    <recommendedName>
        <fullName evidence="1">SWIM-type domain-containing protein</fullName>
    </recommendedName>
</protein>
<name>A0A6J5R6V6_9CAUD</name>
<evidence type="ECO:0000313" key="2">
    <source>
        <dbReference type="EMBL" id="CAB4171779.1"/>
    </source>
</evidence>
<reference evidence="4" key="1">
    <citation type="submission" date="2020-05" db="EMBL/GenBank/DDBJ databases">
        <authorList>
            <person name="Chiriac C."/>
            <person name="Salcher M."/>
            <person name="Ghai R."/>
            <person name="Kavagutti S V."/>
        </authorList>
    </citation>
    <scope>NUCLEOTIDE SEQUENCE</scope>
</reference>
<dbReference type="PROSITE" id="PS50966">
    <property type="entry name" value="ZF_SWIM"/>
    <property type="match status" value="1"/>
</dbReference>
<accession>A0A6J5R6V6</accession>
<dbReference type="EMBL" id="LR796958">
    <property type="protein sequence ID" value="CAB4178203.1"/>
    <property type="molecule type" value="Genomic_DNA"/>
</dbReference>
<evidence type="ECO:0000259" key="1">
    <source>
        <dbReference type="PROSITE" id="PS50966"/>
    </source>
</evidence>